<evidence type="ECO:0000313" key="4">
    <source>
        <dbReference type="Proteomes" id="UP000652219"/>
    </source>
</evidence>
<protein>
    <submittedName>
        <fullName evidence="3">Uncharacterized protein</fullName>
    </submittedName>
</protein>
<feature type="transmembrane region" description="Helical" evidence="2">
    <location>
        <begin position="323"/>
        <end position="349"/>
    </location>
</feature>
<feature type="transmembrane region" description="Helical" evidence="2">
    <location>
        <begin position="385"/>
        <end position="406"/>
    </location>
</feature>
<dbReference type="EMBL" id="WIGN01000086">
    <property type="protein sequence ID" value="KAF6810472.1"/>
    <property type="molecule type" value="Genomic_DNA"/>
</dbReference>
<keyword evidence="2" id="KW-0472">Membrane</keyword>
<feature type="region of interest" description="Disordered" evidence="1">
    <location>
        <begin position="233"/>
        <end position="262"/>
    </location>
</feature>
<accession>A0A8H6JCJ0</accession>
<feature type="transmembrane region" description="Helical" evidence="2">
    <location>
        <begin position="104"/>
        <end position="123"/>
    </location>
</feature>
<feature type="transmembrane region" description="Helical" evidence="2">
    <location>
        <begin position="66"/>
        <end position="84"/>
    </location>
</feature>
<feature type="compositionally biased region" description="Low complexity" evidence="1">
    <location>
        <begin position="166"/>
        <end position="177"/>
    </location>
</feature>
<feature type="transmembrane region" description="Helical" evidence="2">
    <location>
        <begin position="135"/>
        <end position="156"/>
    </location>
</feature>
<feature type="region of interest" description="Disordered" evidence="1">
    <location>
        <begin position="163"/>
        <end position="212"/>
    </location>
</feature>
<feature type="transmembrane region" description="Helical" evidence="2">
    <location>
        <begin position="6"/>
        <end position="22"/>
    </location>
</feature>
<keyword evidence="2" id="KW-0812">Transmembrane</keyword>
<feature type="compositionally biased region" description="Basic and acidic residues" evidence="1">
    <location>
        <begin position="192"/>
        <end position="202"/>
    </location>
</feature>
<proteinExistence type="predicted"/>
<name>A0A8H6JCJ0_9PEZI</name>
<comment type="caution">
    <text evidence="3">The sequence shown here is derived from an EMBL/GenBank/DDBJ whole genome shotgun (WGS) entry which is preliminary data.</text>
</comment>
<reference evidence="3 4" key="1">
    <citation type="journal article" date="2020" name="Phytopathology">
        <title>Genome Sequence Resources of Colletotrichum truncatum, C. plurivorum, C. musicola, and C. sojae: Four Species Pathogenic to Soybean (Glycine max).</title>
        <authorList>
            <person name="Rogerio F."/>
            <person name="Boufleur T.R."/>
            <person name="Ciampi-Guillardi M."/>
            <person name="Sukno S.A."/>
            <person name="Thon M.R."/>
            <person name="Massola Junior N.S."/>
            <person name="Baroncelli R."/>
        </authorList>
    </citation>
    <scope>NUCLEOTIDE SEQUENCE [LARGE SCALE GENOMIC DNA]</scope>
    <source>
        <strain evidence="3 4">LFN0009</strain>
    </source>
</reference>
<feature type="compositionally biased region" description="Basic and acidic residues" evidence="1">
    <location>
        <begin position="247"/>
        <end position="256"/>
    </location>
</feature>
<evidence type="ECO:0000313" key="3">
    <source>
        <dbReference type="EMBL" id="KAF6810472.1"/>
    </source>
</evidence>
<feature type="region of interest" description="Disordered" evidence="1">
    <location>
        <begin position="30"/>
        <end position="52"/>
    </location>
</feature>
<keyword evidence="2" id="KW-1133">Transmembrane helix</keyword>
<dbReference type="Proteomes" id="UP000652219">
    <property type="component" value="Unassembled WGS sequence"/>
</dbReference>
<organism evidence="3 4">
    <name type="scientific">Colletotrichum sojae</name>
    <dbReference type="NCBI Taxonomy" id="2175907"/>
    <lineage>
        <taxon>Eukaryota</taxon>
        <taxon>Fungi</taxon>
        <taxon>Dikarya</taxon>
        <taxon>Ascomycota</taxon>
        <taxon>Pezizomycotina</taxon>
        <taxon>Sordariomycetes</taxon>
        <taxon>Hypocreomycetidae</taxon>
        <taxon>Glomerellales</taxon>
        <taxon>Glomerellaceae</taxon>
        <taxon>Colletotrichum</taxon>
        <taxon>Colletotrichum orchidearum species complex</taxon>
    </lineage>
</organism>
<evidence type="ECO:0000256" key="1">
    <source>
        <dbReference type="SAM" id="MobiDB-lite"/>
    </source>
</evidence>
<sequence>MRKSGLEIFCLFVFLYFILLLAERLRKSSHQDVSSPPPPPTNGTSDHAMKPSAGTGALEEDMRHYFLPYGTVGLVNNLVGLWMWACILAGRAPLWPARRIKRHWIVAVFGFGWIIALVLFMFAQMPRMKSEELQLMTVGFFVEILVNQFLGVTLAAPKQAEEKNAKNGQAEAANNAQEQDETQNEQGAGGAPRHDENRRSTESTRSSDSLTNNLLFDLEDETTEMTAFLHSFSSPLRLPGMPSTKTKQSDREDRGEGQGQLSNPTEWKFWQHYVLALLFFVLFIAAGHTVILVGVVNLAKKIMAKPRENDPIISRQQREVRDVFIISAVLQVLCTFVGIVVSTLGSWLAKRMKAGEDTGEKEAAERVQEGARLVKLQFKAWSANLIVLGTLNIGIWCKYFVLAAVVGDTHGTKGLFEFGNLRLLYIIMSKLLLLAH</sequence>
<dbReference type="AlphaFoldDB" id="A0A8H6JCJ0"/>
<keyword evidence="4" id="KW-1185">Reference proteome</keyword>
<feature type="transmembrane region" description="Helical" evidence="2">
    <location>
        <begin position="273"/>
        <end position="299"/>
    </location>
</feature>
<evidence type="ECO:0000256" key="2">
    <source>
        <dbReference type="SAM" id="Phobius"/>
    </source>
</evidence>
<gene>
    <name evidence="3" type="ORF">CSOJ01_06284</name>
</gene>